<evidence type="ECO:0000256" key="1">
    <source>
        <dbReference type="SAM" id="MobiDB-lite"/>
    </source>
</evidence>
<protein>
    <recommendedName>
        <fullName evidence="4">Ethanolamine utilization protein</fullName>
    </recommendedName>
</protein>
<proteinExistence type="predicted"/>
<evidence type="ECO:0008006" key="4">
    <source>
        <dbReference type="Google" id="ProtNLM"/>
    </source>
</evidence>
<dbReference type="AlphaFoldDB" id="D4J571"/>
<dbReference type="HOGENOM" id="CLU_1154874_0_0_9"/>
<dbReference type="STRING" id="717962.CC1_05950"/>
<reference evidence="2 3" key="1">
    <citation type="submission" date="2010-03" db="EMBL/GenBank/DDBJ databases">
        <title>The genome sequence of Coprococcus catus GD/7.</title>
        <authorList>
            <consortium name="metaHIT consortium -- http://www.metahit.eu/"/>
            <person name="Pajon A."/>
            <person name="Turner K."/>
            <person name="Parkhill J."/>
            <person name="Duncan S."/>
            <person name="Flint H."/>
        </authorList>
    </citation>
    <scope>NUCLEOTIDE SEQUENCE [LARGE SCALE GENOMIC DNA]</scope>
    <source>
        <strain evidence="2 3">GD/7</strain>
    </source>
</reference>
<dbReference type="EMBL" id="FP929038">
    <property type="protein sequence ID" value="CBK79492.1"/>
    <property type="molecule type" value="Genomic_DNA"/>
</dbReference>
<gene>
    <name evidence="2" type="ORF">CC1_05950</name>
</gene>
<reference evidence="2 3" key="2">
    <citation type="submission" date="2010-03" db="EMBL/GenBank/DDBJ databases">
        <authorList>
            <person name="Pajon A."/>
        </authorList>
    </citation>
    <scope>NUCLEOTIDE SEQUENCE [LARGE SCALE GENOMIC DNA]</scope>
    <source>
        <strain evidence="2 3">GD/7</strain>
    </source>
</reference>
<sequence length="240" mass="26330">MSIDETPALGEVFEKMDEKLMKQIVEAVMQELMAQRSNASACTEGLDKLLVIGDLQAVPADMAEKYQIFLIDDYIQNKNIHRYQKILITSLTLVQMSDIAQGRDGSPEACAVIRGLLNGLDVCMAEAAFPHRKYAGKSSSRLYEVIENNARMLQSFGIKLLKECKVGAPPIPAKPPKYQAPPIEVPKGTGHTTTDRLITEDVARSLIDGGNTAICLAANAIVTPSAWDLFKQKGIEVIRK</sequence>
<evidence type="ECO:0000313" key="2">
    <source>
        <dbReference type="EMBL" id="CBK79492.1"/>
    </source>
</evidence>
<organism evidence="2 3">
    <name type="scientific">Coprococcus catus GD/7</name>
    <dbReference type="NCBI Taxonomy" id="717962"/>
    <lineage>
        <taxon>Bacteria</taxon>
        <taxon>Bacillati</taxon>
        <taxon>Bacillota</taxon>
        <taxon>Clostridia</taxon>
        <taxon>Lachnospirales</taxon>
        <taxon>Lachnospiraceae</taxon>
        <taxon>Coprococcus</taxon>
    </lineage>
</organism>
<dbReference type="PATRIC" id="fig|717962.3.peg.400"/>
<name>D4J571_9FIRM</name>
<dbReference type="KEGG" id="cct:CC1_05950"/>
<evidence type="ECO:0000313" key="3">
    <source>
        <dbReference type="Proteomes" id="UP000008798"/>
    </source>
</evidence>
<accession>D4J571</accession>
<dbReference type="Proteomes" id="UP000008798">
    <property type="component" value="Chromosome"/>
</dbReference>
<feature type="region of interest" description="Disordered" evidence="1">
    <location>
        <begin position="173"/>
        <end position="192"/>
    </location>
</feature>